<evidence type="ECO:0000256" key="2">
    <source>
        <dbReference type="SAM" id="MobiDB-lite"/>
    </source>
</evidence>
<evidence type="ECO:0000313" key="5">
    <source>
        <dbReference type="EMBL" id="KAF4651400.1"/>
    </source>
</evidence>
<accession>A0A7J6KWB7</accession>
<feature type="domain" description="MULE transposase" evidence="4">
    <location>
        <begin position="1029"/>
        <end position="1130"/>
    </location>
</feature>
<feature type="region of interest" description="Disordered" evidence="2">
    <location>
        <begin position="649"/>
        <end position="739"/>
    </location>
</feature>
<dbReference type="InterPro" id="IPR010285">
    <property type="entry name" value="DNA_helicase_pif1-like_DEAD"/>
</dbReference>
<dbReference type="EMBL" id="JAAPAO010001069">
    <property type="protein sequence ID" value="KAF4651400.1"/>
    <property type="molecule type" value="Genomic_DNA"/>
</dbReference>
<dbReference type="InterPro" id="IPR051055">
    <property type="entry name" value="PIF1_helicase"/>
</dbReference>
<name>A0A7J6KWB7_PERCH</name>
<dbReference type="Gene3D" id="2.30.30.940">
    <property type="match status" value="1"/>
</dbReference>
<dbReference type="GO" id="GO:0006281">
    <property type="term" value="P:DNA repair"/>
    <property type="evidence" value="ECO:0007669"/>
    <property type="project" value="UniProtKB-KW"/>
</dbReference>
<dbReference type="InterPro" id="IPR027417">
    <property type="entry name" value="P-loop_NTPase"/>
</dbReference>
<evidence type="ECO:0000313" key="6">
    <source>
        <dbReference type="Proteomes" id="UP000591131"/>
    </source>
</evidence>
<dbReference type="OrthoDB" id="1930718at2759"/>
<evidence type="ECO:0000259" key="4">
    <source>
        <dbReference type="Pfam" id="PF10551"/>
    </source>
</evidence>
<keyword evidence="1" id="KW-0234">DNA repair</keyword>
<dbReference type="Pfam" id="PF10551">
    <property type="entry name" value="MULE"/>
    <property type="match status" value="1"/>
</dbReference>
<dbReference type="GO" id="GO:0016787">
    <property type="term" value="F:hydrolase activity"/>
    <property type="evidence" value="ECO:0007669"/>
    <property type="project" value="UniProtKB-KW"/>
</dbReference>
<comment type="caution">
    <text evidence="5">The sequence shown here is derived from an EMBL/GenBank/DDBJ whole genome shotgun (WGS) entry which is preliminary data.</text>
</comment>
<keyword evidence="1" id="KW-0227">DNA damage</keyword>
<gene>
    <name evidence="5" type="ORF">FOL47_000414</name>
</gene>
<keyword evidence="6" id="KW-1185">Reference proteome</keyword>
<keyword evidence="1" id="KW-0347">Helicase</keyword>
<dbReference type="CDD" id="cd18809">
    <property type="entry name" value="SF1_C_RecD"/>
    <property type="match status" value="1"/>
</dbReference>
<comment type="catalytic activity">
    <reaction evidence="1">
        <text>ATP + H2O = ADP + phosphate + H(+)</text>
        <dbReference type="Rhea" id="RHEA:13065"/>
        <dbReference type="ChEBI" id="CHEBI:15377"/>
        <dbReference type="ChEBI" id="CHEBI:15378"/>
        <dbReference type="ChEBI" id="CHEBI:30616"/>
        <dbReference type="ChEBI" id="CHEBI:43474"/>
        <dbReference type="ChEBI" id="CHEBI:456216"/>
        <dbReference type="EC" id="5.6.2.3"/>
    </reaction>
</comment>
<dbReference type="GO" id="GO:0005524">
    <property type="term" value="F:ATP binding"/>
    <property type="evidence" value="ECO:0007669"/>
    <property type="project" value="UniProtKB-KW"/>
</dbReference>
<dbReference type="GO" id="GO:0000723">
    <property type="term" value="P:telomere maintenance"/>
    <property type="evidence" value="ECO:0007669"/>
    <property type="project" value="InterPro"/>
</dbReference>
<sequence length="1185" mass="131218">MASLRDMLDGEQRRTFDRITDQIREGPPEQRFHYITGFPGTGKSFLTRAIIEDLEADHKVIVLSWYGLAARSLGASAQTVMAYFGLTFAQSGIVGDNSYLRSTDATQAKMVQYLLKHKAGEVKSPKLVILIDEVGALHSTVLDAMAGAIRDARQPSRNEAGVDLQDGPFGNAAVILIGDPCQTGRVSLTTNSPDYPPNLFPTQEFWNSNAWNEMHPTVYYLKTFHRGSDEGYLTLLSEIRSAPRLNPGVPQFCAQSMTVLQSIRDRDGGKQAPRFDHVVVCLTNAEVDQRNKEYLRTIPGEEYQIEAIDTCGSKKPASNIDYRAVSKLGFKDKVVLKEGCKVMATVNSSARAENEKYVNGLMGNVVRIYWDAESQPVVVVKFDGLANNIHVKRETLTVHNSDGSVRFQRRQIPLVVSYAATAHKLVGSTLPGVWLHLPAKHGRQDDLIRQFWESPWLHGLIYTALSRVGSRDNIRVYPLRNTENPSLVYPIFSMSPSALEFDKMCLRDDWIGATQAFRPVEAPSSSSSVLRPGVVDDAAMSLLTGHIAGLRKEMECCQAKMMLLHHYTTTRRSSVSGEPLNPVFFCAQNASLAAKIDELPLEVQKRFYDLLDEKLNLTNPAPTGDELRDSMYELARGVASAASAQFTNEDIPASASGSRRSDVEGNLVDDVEDDDVSVDRNSPESVSSDGENPPSNGMDLGDEELSENASEPSEESDESSDEPFEIPRQPDDPPANEAEFADDPFIVYEGNLLNVVSQYLKENPHYRLVNSTLEDLRRDRKTCYLECRRSISSRNEGEEPTKGSKPDWRLWPTFTCPLRKVKVHGDGSRCTFYPLRSAGATSEVWRSHTHFPGTERCRSATIPPDVIDDWIVSLASNPCLSTAELKKSSYQKNMAGGYSARTMEFITTKGLGNYEAVKAAIRSIKGSRDCGLSVTAFTRGLLEMSCGSERLRGEISDIIRALDALECGTHTSDELEIAREADRCLVLENILCTTAPASPECASEALKSYSAVITSPRMLRNLRSIQTMGIDATFNLTHADLALGIVCSLPRTSTAQPIAVVVMTKESTECLQHALRELSNAAACLGLEGSDPREVVMDGSSAIHAAVMSHYSELGHTPPQCISCFFHTLKRAKECKAKARVPPPLWREIKKDLDLLGSAYSRIDWEQMRTLFMRKWTEGRILPEL</sequence>
<feature type="compositionally biased region" description="Acidic residues" evidence="2">
    <location>
        <begin position="667"/>
        <end position="676"/>
    </location>
</feature>
<feature type="domain" description="DNA helicase Pif1-like DEAD-box helicase" evidence="3">
    <location>
        <begin position="7"/>
        <end position="195"/>
    </location>
</feature>
<dbReference type="AlphaFoldDB" id="A0A7J6KWB7"/>
<dbReference type="Gene3D" id="3.40.50.300">
    <property type="entry name" value="P-loop containing nucleotide triphosphate hydrolases"/>
    <property type="match status" value="2"/>
</dbReference>
<dbReference type="InterPro" id="IPR018289">
    <property type="entry name" value="MULE_transposase_dom"/>
</dbReference>
<dbReference type="SUPFAM" id="SSF52540">
    <property type="entry name" value="P-loop containing nucleoside triphosphate hydrolases"/>
    <property type="match status" value="2"/>
</dbReference>
<keyword evidence="1" id="KW-0067">ATP-binding</keyword>
<dbReference type="PANTHER" id="PTHR47642">
    <property type="entry name" value="ATP-DEPENDENT DNA HELICASE"/>
    <property type="match status" value="1"/>
</dbReference>
<reference evidence="5 6" key="1">
    <citation type="submission" date="2020-04" db="EMBL/GenBank/DDBJ databases">
        <title>Perkinsus chesapeaki whole genome sequence.</title>
        <authorList>
            <person name="Bogema D.R."/>
        </authorList>
    </citation>
    <scope>NUCLEOTIDE SEQUENCE [LARGE SCALE GENOMIC DNA]</scope>
    <source>
        <strain evidence="5">ATCC PRA-425</strain>
    </source>
</reference>
<feature type="compositionally biased region" description="Polar residues" evidence="2">
    <location>
        <begin position="683"/>
        <end position="695"/>
    </location>
</feature>
<evidence type="ECO:0000256" key="1">
    <source>
        <dbReference type="RuleBase" id="RU363044"/>
    </source>
</evidence>
<keyword evidence="1" id="KW-0547">Nucleotide-binding</keyword>
<proteinExistence type="inferred from homology"/>
<dbReference type="GO" id="GO:0043139">
    <property type="term" value="F:5'-3' DNA helicase activity"/>
    <property type="evidence" value="ECO:0007669"/>
    <property type="project" value="UniProtKB-EC"/>
</dbReference>
<comment type="similarity">
    <text evidence="1">Belongs to the helicase family.</text>
</comment>
<dbReference type="EC" id="5.6.2.3" evidence="1"/>
<dbReference type="Pfam" id="PF05970">
    <property type="entry name" value="PIF1"/>
    <property type="match status" value="1"/>
</dbReference>
<protein>
    <recommendedName>
        <fullName evidence="1">ATP-dependent DNA helicase</fullName>
        <ecNumber evidence="1">5.6.2.3</ecNumber>
    </recommendedName>
</protein>
<feature type="compositionally biased region" description="Acidic residues" evidence="2">
    <location>
        <begin position="700"/>
        <end position="724"/>
    </location>
</feature>
<comment type="cofactor">
    <cofactor evidence="1">
        <name>Mg(2+)</name>
        <dbReference type="ChEBI" id="CHEBI:18420"/>
    </cofactor>
</comment>
<dbReference type="GO" id="GO:0006310">
    <property type="term" value="P:DNA recombination"/>
    <property type="evidence" value="ECO:0007669"/>
    <property type="project" value="UniProtKB-KW"/>
</dbReference>
<keyword evidence="1" id="KW-0378">Hydrolase</keyword>
<organism evidence="5 6">
    <name type="scientific">Perkinsus chesapeaki</name>
    <name type="common">Clam parasite</name>
    <name type="synonym">Perkinsus andrewsi</name>
    <dbReference type="NCBI Taxonomy" id="330153"/>
    <lineage>
        <taxon>Eukaryota</taxon>
        <taxon>Sar</taxon>
        <taxon>Alveolata</taxon>
        <taxon>Perkinsozoa</taxon>
        <taxon>Perkinsea</taxon>
        <taxon>Perkinsida</taxon>
        <taxon>Perkinsidae</taxon>
        <taxon>Perkinsus</taxon>
    </lineage>
</organism>
<dbReference type="Proteomes" id="UP000591131">
    <property type="component" value="Unassembled WGS sequence"/>
</dbReference>
<evidence type="ECO:0000259" key="3">
    <source>
        <dbReference type="Pfam" id="PF05970"/>
    </source>
</evidence>
<keyword evidence="1" id="KW-0233">DNA recombination</keyword>